<evidence type="ECO:0000256" key="1">
    <source>
        <dbReference type="ARBA" id="ARBA00000098"/>
    </source>
</evidence>
<evidence type="ECO:0000259" key="16">
    <source>
        <dbReference type="Pfam" id="PF17900"/>
    </source>
</evidence>
<comment type="catalytic activity">
    <reaction evidence="1">
        <text>Release of an N-terminal amino acid, Xaa-|-Yaa- from a peptide, amide or arylamide. Xaa is preferably Ala, but may be most amino acids including Pro (slow action). When a terminal hydrophobic residue is followed by a prolyl residue, the two may be released as an intact Xaa-Pro dipeptide.</text>
        <dbReference type="EC" id="3.4.11.2"/>
    </reaction>
</comment>
<evidence type="ECO:0000256" key="10">
    <source>
        <dbReference type="ARBA" id="ARBA00022833"/>
    </source>
</evidence>
<dbReference type="PANTHER" id="PTHR45726:SF3">
    <property type="entry name" value="LEUKOTRIENE A-4 HYDROLASE"/>
    <property type="match status" value="1"/>
</dbReference>
<dbReference type="GO" id="GO:0008270">
    <property type="term" value="F:zinc ion binding"/>
    <property type="evidence" value="ECO:0007669"/>
    <property type="project" value="InterPro"/>
</dbReference>
<dbReference type="InterPro" id="IPR001930">
    <property type="entry name" value="Peptidase_M1"/>
</dbReference>
<evidence type="ECO:0000256" key="11">
    <source>
        <dbReference type="ARBA" id="ARBA00023049"/>
    </source>
</evidence>
<dbReference type="Pfam" id="PF17900">
    <property type="entry name" value="Peptidase_M1_N"/>
    <property type="match status" value="1"/>
</dbReference>
<feature type="binding site" evidence="14">
    <location>
        <position position="296"/>
    </location>
    <ligand>
        <name>Zn(2+)</name>
        <dbReference type="ChEBI" id="CHEBI:29105"/>
        <note>catalytic</note>
    </ligand>
</feature>
<dbReference type="GO" id="GO:0016285">
    <property type="term" value="F:alanyl aminopeptidase activity"/>
    <property type="evidence" value="ECO:0007669"/>
    <property type="project" value="UniProtKB-EC"/>
</dbReference>
<keyword evidence="9" id="KW-0378">Hydrolase</keyword>
<organism evidence="17 18">
    <name type="scientific">Serinibacter arcticus</name>
    <dbReference type="NCBI Taxonomy" id="1655435"/>
    <lineage>
        <taxon>Bacteria</taxon>
        <taxon>Bacillati</taxon>
        <taxon>Actinomycetota</taxon>
        <taxon>Actinomycetes</taxon>
        <taxon>Micrococcales</taxon>
        <taxon>Beutenbergiaceae</taxon>
        <taxon>Serinibacter</taxon>
    </lineage>
</organism>
<evidence type="ECO:0000259" key="15">
    <source>
        <dbReference type="Pfam" id="PF01433"/>
    </source>
</evidence>
<dbReference type="InterPro" id="IPR045357">
    <property type="entry name" value="Aminopeptidase_N-like_N"/>
</dbReference>
<evidence type="ECO:0000256" key="7">
    <source>
        <dbReference type="ARBA" id="ARBA00022670"/>
    </source>
</evidence>
<evidence type="ECO:0000256" key="14">
    <source>
        <dbReference type="PIRSR" id="PIRSR634015-3"/>
    </source>
</evidence>
<dbReference type="GO" id="GO:0006508">
    <property type="term" value="P:proteolysis"/>
    <property type="evidence" value="ECO:0007669"/>
    <property type="project" value="UniProtKB-KW"/>
</dbReference>
<protein>
    <recommendedName>
        <fullName evidence="5">Aminopeptidase N</fullName>
        <ecNumber evidence="4">3.4.11.2</ecNumber>
    </recommendedName>
    <alternativeName>
        <fullName evidence="12">Alanine aminopeptidase</fullName>
    </alternativeName>
    <alternativeName>
        <fullName evidence="13">Lysyl aminopeptidase</fullName>
    </alternativeName>
</protein>
<feature type="binding site" evidence="14">
    <location>
        <position position="315"/>
    </location>
    <ligand>
        <name>Zn(2+)</name>
        <dbReference type="ChEBI" id="CHEBI:29105"/>
        <note>catalytic</note>
    </ligand>
</feature>
<comment type="subcellular location">
    <subcellularLocation>
        <location evidence="2">Cytoplasm</location>
    </subcellularLocation>
</comment>
<evidence type="ECO:0000256" key="2">
    <source>
        <dbReference type="ARBA" id="ARBA00004496"/>
    </source>
</evidence>
<dbReference type="InterPro" id="IPR034015">
    <property type="entry name" value="M1_LTA4H"/>
</dbReference>
<proteinExistence type="inferred from homology"/>
<evidence type="ECO:0000256" key="5">
    <source>
        <dbReference type="ARBA" id="ARBA00015611"/>
    </source>
</evidence>
<dbReference type="OrthoDB" id="100605at2"/>
<dbReference type="CDD" id="cd09603">
    <property type="entry name" value="M1_APN_like"/>
    <property type="match status" value="1"/>
</dbReference>
<dbReference type="Pfam" id="PF01433">
    <property type="entry name" value="Peptidase_M1"/>
    <property type="match status" value="1"/>
</dbReference>
<comment type="similarity">
    <text evidence="3">Belongs to the peptidase M1 family.</text>
</comment>
<dbReference type="Proteomes" id="UP000245166">
    <property type="component" value="Unassembled WGS sequence"/>
</dbReference>
<dbReference type="GO" id="GO:0008237">
    <property type="term" value="F:metallopeptidase activity"/>
    <property type="evidence" value="ECO:0007669"/>
    <property type="project" value="UniProtKB-KW"/>
</dbReference>
<evidence type="ECO:0000256" key="9">
    <source>
        <dbReference type="ARBA" id="ARBA00022801"/>
    </source>
</evidence>
<evidence type="ECO:0000256" key="12">
    <source>
        <dbReference type="ARBA" id="ARBA00029811"/>
    </source>
</evidence>
<feature type="domain" description="Aminopeptidase N-like N-terminal" evidence="16">
    <location>
        <begin position="26"/>
        <end position="196"/>
    </location>
</feature>
<accession>A0A2U2A004</accession>
<name>A0A2U2A004_9MICO</name>
<evidence type="ECO:0000256" key="6">
    <source>
        <dbReference type="ARBA" id="ARBA00022490"/>
    </source>
</evidence>
<feature type="domain" description="Peptidase M1 membrane alanine aminopeptidase" evidence="15">
    <location>
        <begin position="238"/>
        <end position="427"/>
    </location>
</feature>
<dbReference type="InterPro" id="IPR042097">
    <property type="entry name" value="Aminopeptidase_N-like_N_sf"/>
</dbReference>
<comment type="caution">
    <text evidence="17">The sequence shown here is derived from an EMBL/GenBank/DDBJ whole genome shotgun (WGS) entry which is preliminary data.</text>
</comment>
<keyword evidence="18" id="KW-1185">Reference proteome</keyword>
<dbReference type="SUPFAM" id="SSF55486">
    <property type="entry name" value="Metalloproteases ('zincins'), catalytic domain"/>
    <property type="match status" value="1"/>
</dbReference>
<keyword evidence="6" id="KW-0963">Cytoplasm</keyword>
<dbReference type="Gene3D" id="1.10.390.10">
    <property type="entry name" value="Neutral Protease Domain 2"/>
    <property type="match status" value="1"/>
</dbReference>
<evidence type="ECO:0000313" key="18">
    <source>
        <dbReference type="Proteomes" id="UP000245166"/>
    </source>
</evidence>
<dbReference type="PANTHER" id="PTHR45726">
    <property type="entry name" value="LEUKOTRIENE A-4 HYDROLASE"/>
    <property type="match status" value="1"/>
</dbReference>
<reference evidence="17 18" key="1">
    <citation type="submission" date="2018-03" db="EMBL/GenBank/DDBJ databases">
        <title>Genome assembly of novel Miniimonas species PCH200.</title>
        <authorList>
            <person name="Thakur V."/>
            <person name="Kumar V."/>
            <person name="Singh D."/>
        </authorList>
    </citation>
    <scope>NUCLEOTIDE SEQUENCE [LARGE SCALE GENOMIC DNA]</scope>
    <source>
        <strain evidence="17 18">PCH200</strain>
    </source>
</reference>
<evidence type="ECO:0000313" key="17">
    <source>
        <dbReference type="EMBL" id="PWD52564.1"/>
    </source>
</evidence>
<keyword evidence="11" id="KW-0482">Metalloprotease</keyword>
<keyword evidence="7" id="KW-0645">Protease</keyword>
<dbReference type="EC" id="3.4.11.2" evidence="4"/>
<dbReference type="GO" id="GO:0005737">
    <property type="term" value="C:cytoplasm"/>
    <property type="evidence" value="ECO:0007669"/>
    <property type="project" value="UniProtKB-SubCell"/>
</dbReference>
<gene>
    <name evidence="17" type="ORF">C8046_14010</name>
</gene>
<keyword evidence="10 14" id="KW-0862">Zinc</keyword>
<dbReference type="PRINTS" id="PR00756">
    <property type="entry name" value="ALADIPTASE"/>
</dbReference>
<dbReference type="EMBL" id="PYHR01000002">
    <property type="protein sequence ID" value="PWD52564.1"/>
    <property type="molecule type" value="Genomic_DNA"/>
</dbReference>
<feature type="binding site" evidence="14">
    <location>
        <position position="292"/>
    </location>
    <ligand>
        <name>Zn(2+)</name>
        <dbReference type="ChEBI" id="CHEBI:29105"/>
        <note>catalytic</note>
    </ligand>
</feature>
<evidence type="ECO:0000256" key="3">
    <source>
        <dbReference type="ARBA" id="ARBA00010136"/>
    </source>
</evidence>
<keyword evidence="8 14" id="KW-0479">Metal-binding</keyword>
<evidence type="ECO:0000256" key="4">
    <source>
        <dbReference type="ARBA" id="ARBA00012564"/>
    </source>
</evidence>
<dbReference type="InterPro" id="IPR014782">
    <property type="entry name" value="Peptidase_M1_dom"/>
</dbReference>
<evidence type="ECO:0000256" key="13">
    <source>
        <dbReference type="ARBA" id="ARBA00031533"/>
    </source>
</evidence>
<dbReference type="RefSeq" id="WP_109230951.1">
    <property type="nucleotide sequence ID" value="NZ_PYHR01000002.1"/>
</dbReference>
<dbReference type="AlphaFoldDB" id="A0A2U2A004"/>
<dbReference type="InterPro" id="IPR027268">
    <property type="entry name" value="Peptidase_M4/M1_CTD_sf"/>
</dbReference>
<dbReference type="Gene3D" id="2.60.40.1730">
    <property type="entry name" value="tricorn interacting facor f3 domain"/>
    <property type="match status" value="1"/>
</dbReference>
<comment type="cofactor">
    <cofactor evidence="14">
        <name>Zn(2+)</name>
        <dbReference type="ChEBI" id="CHEBI:29105"/>
    </cofactor>
    <text evidence="14">Binds 1 zinc ion per subunit.</text>
</comment>
<sequence length="439" mass="48703">MVRSTSATGLGDRYTPTSGNPGYHVELYDLELDYKVRTNRLEGVAILSILTTDDVSSLAFDLVTLKVSGARVNGHRAPYTQGPTKVRVQLPRPTVAGVRLTVELDYVGRPGPRRTRWGRIGWEELEDGVLVASQPTGAPTWFPCNDHPSEKSRYRLAITTEKPYRVVAHGVPAGHTSRGEQRTWRYIQDIPAASYLATVQVGDYVADEIDLGTVPGTLHYPRALAKRVKHDFADLGRMVALFSDRFGPYPLSKYDVVITPDELEIPIEAQGMATFGSNHADGEKGSERLVAHELAHQWFGNSVGLASWQHIWLNEGFACYSEWLWSEESGGPAADVLARQYHARLTLQPQDIVLGDPGPDLMFDDRIYKRGALLVHALRLTLGDEAFFDVVRGWTELKRHGVATTEEFVQHASDRSGRDLGGLFDAWLVRTALPALPLP</sequence>
<dbReference type="SUPFAM" id="SSF63737">
    <property type="entry name" value="Leukotriene A4 hydrolase N-terminal domain"/>
    <property type="match status" value="1"/>
</dbReference>
<evidence type="ECO:0000256" key="8">
    <source>
        <dbReference type="ARBA" id="ARBA00022723"/>
    </source>
</evidence>